<accession>A0A0F4KQU6</accession>
<protein>
    <recommendedName>
        <fullName evidence="3">HTH cro/C1-type domain-containing protein</fullName>
    </recommendedName>
</protein>
<dbReference type="RefSeq" id="WP_045923037.1">
    <property type="nucleotide sequence ID" value="NZ_JBHTHW010000008.1"/>
</dbReference>
<dbReference type="AlphaFoldDB" id="A0A0F4KQU6"/>
<keyword evidence="2" id="KW-0812">Transmembrane</keyword>
<dbReference type="EMBL" id="JXBZ01000008">
    <property type="protein sequence ID" value="KJY48780.1"/>
    <property type="molecule type" value="Genomic_DNA"/>
</dbReference>
<sequence>MSEIGEKLRSARIERGYTIDDLQKKTKIQKRYLAAIEEGKFDQLPGDFYVRAFVKQYADSVGLDSTALLEEYSNEIPRVQPEEVPVTPPKPKKETLWNNIRNHLPQIGILAAAIIIVCLVGFVMVRAHQQNSQQIPRTTQVKQAPAKTDKAKKKAQTKAKSQTSSKKKNAAAVQKKLSLKADSTQSDKFIAHNWQSVSNHVLKLNATTANAWITVSTNNQSQALWQGVINAQSSQSIDLPNDINEVQIKTGNAPATQVYINDEQLPVSEHQTGTVHTYTLTIKE</sequence>
<dbReference type="Pfam" id="PF13413">
    <property type="entry name" value="HTH_25"/>
    <property type="match status" value="1"/>
</dbReference>
<keyword evidence="2" id="KW-0472">Membrane</keyword>
<organism evidence="4 5">
    <name type="scientific">Bombilactobacillus mellis</name>
    <dbReference type="NCBI Taxonomy" id="1218508"/>
    <lineage>
        <taxon>Bacteria</taxon>
        <taxon>Bacillati</taxon>
        <taxon>Bacillota</taxon>
        <taxon>Bacilli</taxon>
        <taxon>Lactobacillales</taxon>
        <taxon>Lactobacillaceae</taxon>
        <taxon>Bombilactobacillus</taxon>
    </lineage>
</organism>
<dbReference type="InterPro" id="IPR050400">
    <property type="entry name" value="Bact_Cytoskel_RodZ"/>
</dbReference>
<dbReference type="SUPFAM" id="SSF47413">
    <property type="entry name" value="lambda repressor-like DNA-binding domains"/>
    <property type="match status" value="1"/>
</dbReference>
<evidence type="ECO:0000256" key="2">
    <source>
        <dbReference type="SAM" id="Phobius"/>
    </source>
</evidence>
<reference evidence="4 5" key="1">
    <citation type="submission" date="2014-12" db="EMBL/GenBank/DDBJ databases">
        <title>Comparative genomics of the lactic acid bacteria isolated from the honey bee gut.</title>
        <authorList>
            <person name="Ellegaard K.M."/>
            <person name="Tamarit D."/>
            <person name="Javelind E."/>
            <person name="Olofsson T."/>
            <person name="Andersson S.G."/>
            <person name="Vasquez A."/>
        </authorList>
    </citation>
    <scope>NUCLEOTIDE SEQUENCE [LARGE SCALE GENOMIC DNA]</scope>
    <source>
        <strain evidence="4 5">Hon2</strain>
    </source>
</reference>
<feature type="domain" description="HTH cro/C1-type" evidence="3">
    <location>
        <begin position="8"/>
        <end position="40"/>
    </location>
</feature>
<comment type="caution">
    <text evidence="4">The sequence shown here is derived from an EMBL/GenBank/DDBJ whole genome shotgun (WGS) entry which is preliminary data.</text>
</comment>
<dbReference type="CDD" id="cd00093">
    <property type="entry name" value="HTH_XRE"/>
    <property type="match status" value="1"/>
</dbReference>
<feature type="region of interest" description="Disordered" evidence="1">
    <location>
        <begin position="132"/>
        <end position="176"/>
    </location>
</feature>
<dbReference type="Proteomes" id="UP000033695">
    <property type="component" value="Unassembled WGS sequence"/>
</dbReference>
<evidence type="ECO:0000313" key="4">
    <source>
        <dbReference type="EMBL" id="KJY48780.1"/>
    </source>
</evidence>
<proteinExistence type="predicted"/>
<keyword evidence="2" id="KW-1133">Transmembrane helix</keyword>
<evidence type="ECO:0000313" key="5">
    <source>
        <dbReference type="Proteomes" id="UP000033695"/>
    </source>
</evidence>
<dbReference type="PANTHER" id="PTHR34475:SF1">
    <property type="entry name" value="CYTOSKELETON PROTEIN RODZ"/>
    <property type="match status" value="1"/>
</dbReference>
<gene>
    <name evidence="4" type="ORF">JG29_11910</name>
</gene>
<dbReference type="HOGENOM" id="CLU_047530_0_1_9"/>
<dbReference type="OrthoDB" id="9797543at2"/>
<feature type="compositionally biased region" description="Polar residues" evidence="1">
    <location>
        <begin position="132"/>
        <end position="141"/>
    </location>
</feature>
<dbReference type="PROSITE" id="PS50943">
    <property type="entry name" value="HTH_CROC1"/>
    <property type="match status" value="1"/>
</dbReference>
<dbReference type="Gene3D" id="1.10.260.40">
    <property type="entry name" value="lambda repressor-like DNA-binding domains"/>
    <property type="match status" value="1"/>
</dbReference>
<dbReference type="PANTHER" id="PTHR34475">
    <property type="match status" value="1"/>
</dbReference>
<feature type="transmembrane region" description="Helical" evidence="2">
    <location>
        <begin position="107"/>
        <end position="125"/>
    </location>
</feature>
<name>A0A0F4KQU6_9LACO</name>
<dbReference type="STRING" id="1218508.JG29_11910"/>
<dbReference type="InterPro" id="IPR025194">
    <property type="entry name" value="RodZ-like_C"/>
</dbReference>
<dbReference type="InterPro" id="IPR010982">
    <property type="entry name" value="Lambda_DNA-bd_dom_sf"/>
</dbReference>
<evidence type="ECO:0000256" key="1">
    <source>
        <dbReference type="SAM" id="MobiDB-lite"/>
    </source>
</evidence>
<keyword evidence="5" id="KW-1185">Reference proteome</keyword>
<evidence type="ECO:0000259" key="3">
    <source>
        <dbReference type="PROSITE" id="PS50943"/>
    </source>
</evidence>
<dbReference type="InterPro" id="IPR001387">
    <property type="entry name" value="Cro/C1-type_HTH"/>
</dbReference>
<dbReference type="GO" id="GO:0003677">
    <property type="term" value="F:DNA binding"/>
    <property type="evidence" value="ECO:0007669"/>
    <property type="project" value="InterPro"/>
</dbReference>
<dbReference type="Pfam" id="PF13464">
    <property type="entry name" value="RodZ_C"/>
    <property type="match status" value="1"/>
</dbReference>
<dbReference type="PATRIC" id="fig|1218508.4.peg.1179"/>